<dbReference type="OrthoDB" id="10263094at2759"/>
<organism evidence="8 9">
    <name type="scientific">Dispira parvispora</name>
    <dbReference type="NCBI Taxonomy" id="1520584"/>
    <lineage>
        <taxon>Eukaryota</taxon>
        <taxon>Fungi</taxon>
        <taxon>Fungi incertae sedis</taxon>
        <taxon>Zoopagomycota</taxon>
        <taxon>Kickxellomycotina</taxon>
        <taxon>Dimargaritomycetes</taxon>
        <taxon>Dimargaritales</taxon>
        <taxon>Dimargaritaceae</taxon>
        <taxon>Dispira</taxon>
    </lineage>
</organism>
<dbReference type="Pfam" id="PF02089">
    <property type="entry name" value="Palm_thioest"/>
    <property type="match status" value="1"/>
</dbReference>
<keyword evidence="6" id="KW-0325">Glycoprotein</keyword>
<dbReference type="Proteomes" id="UP001150925">
    <property type="component" value="Unassembled WGS sequence"/>
</dbReference>
<dbReference type="EC" id="3.1.2.22" evidence="1"/>
<keyword evidence="9" id="KW-1185">Reference proteome</keyword>
<evidence type="ECO:0000313" key="9">
    <source>
        <dbReference type="Proteomes" id="UP001150925"/>
    </source>
</evidence>
<evidence type="ECO:0000313" key="8">
    <source>
        <dbReference type="EMBL" id="KAJ1966691.1"/>
    </source>
</evidence>
<gene>
    <name evidence="8" type="ORF">IWQ62_002303</name>
</gene>
<dbReference type="EMBL" id="JANBPY010000473">
    <property type="protein sequence ID" value="KAJ1966691.1"/>
    <property type="molecule type" value="Genomic_DNA"/>
</dbReference>
<dbReference type="InterPro" id="IPR029058">
    <property type="entry name" value="AB_hydrolase_fold"/>
</dbReference>
<keyword evidence="3" id="KW-0732">Signal</keyword>
<evidence type="ECO:0000256" key="6">
    <source>
        <dbReference type="ARBA" id="ARBA00023180"/>
    </source>
</evidence>
<dbReference type="PANTHER" id="PTHR11247:SF8">
    <property type="entry name" value="PALMITOYL-PROTEIN THIOESTERASE 1"/>
    <property type="match status" value="1"/>
</dbReference>
<evidence type="ECO:0000256" key="4">
    <source>
        <dbReference type="ARBA" id="ARBA00022801"/>
    </source>
</evidence>
<keyword evidence="5" id="KW-1015">Disulfide bond</keyword>
<keyword evidence="4" id="KW-0378">Hydrolase</keyword>
<dbReference type="PRINTS" id="PR00414">
    <property type="entry name" value="PPTHIESTRASE"/>
</dbReference>
<dbReference type="SUPFAM" id="SSF53474">
    <property type="entry name" value="alpha/beta-Hydrolases"/>
    <property type="match status" value="1"/>
</dbReference>
<accession>A0A9W8AT18</accession>
<evidence type="ECO:0000256" key="1">
    <source>
        <dbReference type="ARBA" id="ARBA00012423"/>
    </source>
</evidence>
<evidence type="ECO:0000256" key="2">
    <source>
        <dbReference type="ARBA" id="ARBA00014212"/>
    </source>
</evidence>
<evidence type="ECO:0000256" key="3">
    <source>
        <dbReference type="ARBA" id="ARBA00022729"/>
    </source>
</evidence>
<proteinExistence type="predicted"/>
<dbReference type="InterPro" id="IPR002472">
    <property type="entry name" value="Palm_thioest"/>
</dbReference>
<dbReference type="PANTHER" id="PTHR11247">
    <property type="entry name" value="PALMITOYL-PROTEIN THIOESTERASE/DOLICHYLDIPHOSPHATASE 1"/>
    <property type="match status" value="1"/>
</dbReference>
<sequence>MRFVVFITLYTVISLTLVCPSIYGSSTVQPRPLKAVVVWQGLGQAYLEETFLRRYLYAHSFTYVHFVKLAEENESNVYQSYVGNMESQLYRVCGDLKKNGQLKEGFDAIGLSQGGLFMRAYVEFCNDPPVKSLITLGTPHTGISNIPPHSNTFMHELQTLFYEASALPFIKNRLVPCQYTAQDLDSTKTRYSGDFLTLINNGGHQALNTSIRSNMVSLTQFTMISFLEEQIIIPKESTRFDYICNGNVVSLRNTDYFKEDRLGLKTLDENGRLHFKECRGGHLNLDRECLKILVDSPVADL</sequence>
<evidence type="ECO:0000256" key="5">
    <source>
        <dbReference type="ARBA" id="ARBA00023157"/>
    </source>
</evidence>
<reference evidence="8" key="1">
    <citation type="submission" date="2022-07" db="EMBL/GenBank/DDBJ databases">
        <title>Phylogenomic reconstructions and comparative analyses of Kickxellomycotina fungi.</title>
        <authorList>
            <person name="Reynolds N.K."/>
            <person name="Stajich J.E."/>
            <person name="Barry K."/>
            <person name="Grigoriev I.V."/>
            <person name="Crous P."/>
            <person name="Smith M.E."/>
        </authorList>
    </citation>
    <scope>NUCLEOTIDE SEQUENCE</scope>
    <source>
        <strain evidence="8">RSA 1196</strain>
    </source>
</reference>
<dbReference type="AlphaFoldDB" id="A0A9W8AT18"/>
<comment type="caution">
    <text evidence="8">The sequence shown here is derived from an EMBL/GenBank/DDBJ whole genome shotgun (WGS) entry which is preliminary data.</text>
</comment>
<name>A0A9W8AT18_9FUNG</name>
<evidence type="ECO:0000256" key="7">
    <source>
        <dbReference type="ARBA" id="ARBA00031934"/>
    </source>
</evidence>
<dbReference type="Gene3D" id="3.40.50.1820">
    <property type="entry name" value="alpha/beta hydrolase"/>
    <property type="match status" value="1"/>
</dbReference>
<dbReference type="GO" id="GO:0008474">
    <property type="term" value="F:palmitoyl-(protein) hydrolase activity"/>
    <property type="evidence" value="ECO:0007669"/>
    <property type="project" value="UniProtKB-EC"/>
</dbReference>
<protein>
    <recommendedName>
        <fullName evidence="2">Palmitoyl-protein thioesterase 1</fullName>
        <ecNumber evidence="1">3.1.2.22</ecNumber>
    </recommendedName>
    <alternativeName>
        <fullName evidence="7">Palmitoyl-protein hydrolase 1</fullName>
    </alternativeName>
</protein>